<accession>A0A147EWB8</accession>
<dbReference type="PANTHER" id="PTHR47472:SF1">
    <property type="entry name" value="DUF1446-DOMAIN-CONTAINING PROTEIN"/>
    <property type="match status" value="1"/>
</dbReference>
<dbReference type="RefSeq" id="WP_058624066.1">
    <property type="nucleotide sequence ID" value="NZ_LDRT01000069.1"/>
</dbReference>
<dbReference type="Pfam" id="PF23544">
    <property type="entry name" value="AtuA_ferredoxin"/>
    <property type="match status" value="1"/>
</dbReference>
<dbReference type="OrthoDB" id="21390at2"/>
<reference evidence="2 3" key="1">
    <citation type="journal article" date="2016" name="Front. Microbiol.">
        <title>Genomic Resource of Rice Seed Associated Bacteria.</title>
        <authorList>
            <person name="Midha S."/>
            <person name="Bansal K."/>
            <person name="Sharma S."/>
            <person name="Kumar N."/>
            <person name="Patil P.P."/>
            <person name="Chaudhry V."/>
            <person name="Patil P.B."/>
        </authorList>
    </citation>
    <scope>NUCLEOTIDE SEQUENCE [LARGE SCALE GENOMIC DNA]</scope>
    <source>
        <strain evidence="2 3">NS220</strain>
    </source>
</reference>
<organism evidence="2 3">
    <name type="scientific">Microbacterium testaceum</name>
    <name type="common">Aureobacterium testaceum</name>
    <name type="synonym">Brevibacterium testaceum</name>
    <dbReference type="NCBI Taxonomy" id="2033"/>
    <lineage>
        <taxon>Bacteria</taxon>
        <taxon>Bacillati</taxon>
        <taxon>Actinomycetota</taxon>
        <taxon>Actinomycetes</taxon>
        <taxon>Micrococcales</taxon>
        <taxon>Microbacteriaceae</taxon>
        <taxon>Microbacterium</taxon>
    </lineage>
</organism>
<dbReference type="PATRIC" id="fig|2033.6.peg.3317"/>
<protein>
    <recommendedName>
        <fullName evidence="1">AtuA-like ferredoxin-fold domain-containing protein</fullName>
    </recommendedName>
</protein>
<evidence type="ECO:0000259" key="1">
    <source>
        <dbReference type="Pfam" id="PF23544"/>
    </source>
</evidence>
<dbReference type="InterPro" id="IPR056362">
    <property type="entry name" value="AtuA-like_ferredoxin_dom"/>
</dbReference>
<dbReference type="Proteomes" id="UP000075025">
    <property type="component" value="Unassembled WGS sequence"/>
</dbReference>
<sequence>MTTLGDLAHARAGDKGDTSILVVAPYERDDYARLDDTLRPDRVAAHFGVDAAHVTIHPVPRLGAFTVVVRGRLDGGVTRSRAADPHGKTLSGHLLDLVVEG</sequence>
<dbReference type="EMBL" id="LDRT01000069">
    <property type="protein sequence ID" value="KTR93908.1"/>
    <property type="molecule type" value="Genomic_DNA"/>
</dbReference>
<proteinExistence type="predicted"/>
<comment type="caution">
    <text evidence="2">The sequence shown here is derived from an EMBL/GenBank/DDBJ whole genome shotgun (WGS) entry which is preliminary data.</text>
</comment>
<name>A0A147EWB8_MICTE</name>
<dbReference type="AlphaFoldDB" id="A0A147EWB8"/>
<dbReference type="PANTHER" id="PTHR47472">
    <property type="entry name" value="PROPIONYL-COA CARBOXYLASE"/>
    <property type="match status" value="1"/>
</dbReference>
<gene>
    <name evidence="2" type="ORF">NS220_10885</name>
</gene>
<evidence type="ECO:0000313" key="2">
    <source>
        <dbReference type="EMBL" id="KTR93908.1"/>
    </source>
</evidence>
<feature type="domain" description="AtuA-like ferredoxin-fold" evidence="1">
    <location>
        <begin position="3"/>
        <end position="99"/>
    </location>
</feature>
<evidence type="ECO:0000313" key="3">
    <source>
        <dbReference type="Proteomes" id="UP000075025"/>
    </source>
</evidence>